<evidence type="ECO:0000313" key="2">
    <source>
        <dbReference type="Proteomes" id="UP000504611"/>
    </source>
</evidence>
<evidence type="ECO:0000256" key="1">
    <source>
        <dbReference type="SAM" id="MobiDB-lite"/>
    </source>
</evidence>
<feature type="region of interest" description="Disordered" evidence="1">
    <location>
        <begin position="1636"/>
        <end position="1664"/>
    </location>
</feature>
<feature type="region of interest" description="Disordered" evidence="1">
    <location>
        <begin position="1"/>
        <end position="66"/>
    </location>
</feature>
<dbReference type="RefSeq" id="XP_010784902.1">
    <property type="nucleotide sequence ID" value="XM_010786600.1"/>
</dbReference>
<protein>
    <submittedName>
        <fullName evidence="3">Uncharacterized protein</fullName>
    </submittedName>
</protein>
<evidence type="ECO:0000313" key="3">
    <source>
        <dbReference type="RefSeq" id="XP_010784902.1"/>
    </source>
</evidence>
<sequence length="1779" mass="197044">MSPDPESEYTSPGPKLSSVSRCDLQEPGISVEEYRPDTKDNKDVSDSLELEVEEKPMSPDSESEFRPFSPASLMFISNIRSPCSESSDSLNAFTALSPDSPIPDFRQVLQESPNTFTHYRSPSPESVLWDFEEENESSFPMVTECRSSPDSFVSLSKYRRLSPDSPIPDFRQALLETHTEFNAFSPFSPESVASERECSPLIQRMFDFEERAESPLSGVSDADLRCLSPDSPVPQYTVGAPTMSGARYKSTSPGSVFSEEDLEDDLCIPWLFEDRAASPGLATSHYKLRPLSPDSPIPDFSQTLPESSLSHMCSRSSSPESELSDFDEDIEISFPMVIEDRSSPESLESLSKYRRLPPDSPVPDFRKDLPETYSECNAYRSLSPESEAAETEHTPLIPQMFDLEQRAESPLSGVSDADLRCLSPDSPVPQYIMSGPTMLGVRYGSTSPGSVFSEEDLETSLCIPWLFEDRAASPGSAAPKEEFRPLSPDSPIPDFTHALQETSISHMYSRCSSPESVLSHFDEDIEISFPMAIEDRSSPESLASLSKYKRLSPDSPIPDFRKALPETYSEFNAYKSLSPWSLYSDEDLDTDLCIPWLFEDRAASPGSATSLYELRPLSPDSPIPDFSQTLPESISQMCSRSSSPHSVLSDLEIELTFQHFLESRPSSPESQDSIRLSPDSPLPDFMQPMFGLHEHVCGHGSSSPESMCSEIEHIGISLGSLVYDNRPSSPGSGASGDEYQALSSDSPLPEYRPAMCERVIVNVGYRSSSPESTESEIEYALSELLMPINYSVEDRPDSPESLGSEVQDNELKPLSSDSPIPDLTKTFEKNMMTVRDISTTVFLGSDDLSQTCTVVRSASPETFESDKGDPVLSTTMAPFSPENSATLAAEYNSTCDAELWKLISQLHDPQYVGKTFSHETGFMQCIGSTIENERSVPDDEQDNTFEGKNEHDVTVNASEGTHIFTSSAKAGFLCTSSAQVISEISLSQSDQLVSESPPPVIEHIWSSGAAPYRRTKYTFEKPSPEVHTESDDHWVVKSVSDSDDDDLRDSPESLIDYRPISPDSVMVIESRPSSPESVSSVNEFRRLLPDSPIPEFTMFLPEYVTFLRSASSSPETLASDIDYAQFENMEFQFEECRPSSPGYSLLEEEDERERPLSSQSLPEYRPMSLESAMQIDQRASSPESMPEFNENRSLSPDSPIPQFTVPLEYTITHRSSSPDSTGSDSECELMVSSSRDAETDRPSSRESMSSPNEFSQLMPDSPVPDFMRILSSYFIDATLVDRSSSPVSFSSDSEFVALPIDCWIDDSPRPLNPQIVDSEDELAFCCEDTEPLSHVTHCETLLPSQSLSLLNKGPLAELLSLLPISEKKSKEENINPDSQKMTGPEVLSKEGTQHESEAESISTSGTAVCEEDFQKDFSVKPSPVQDPQREEKKIQLIHAGELKKTTGSQRAPPQILEEPHFLTDDKQSTPLSATTLTEDSRKIGLVFDDDKPMKSIPLQLPEQNIHTTHRTVTPVLPASENISRLMSDRPQGPSGAEFSPDKEQSSELFSPMSAQLLVPPDFEAVFSGHQTLRVSESSQASLNDLSPVSSVFSDSISAQVGTEATSKGESEYLQDFEFSPDFNRVVSEFEKTASEFESGHPKVLPKELRKGSDSPQHSDSDGEFFDCKQAFSDNSEPDEMKLKHEITYHISEPPSPMPGSRSDLCFLKGSPEYTAHSFLGVEDYKRFSSGSVSFGELTYDSEGSREYQTEGNLPVCEELPSRDQAGYYDDDDFLGRVRG</sequence>
<feature type="compositionally biased region" description="Basic and acidic residues" evidence="1">
    <location>
        <begin position="1387"/>
        <end position="1397"/>
    </location>
</feature>
<feature type="compositionally biased region" description="Low complexity" evidence="1">
    <location>
        <begin position="307"/>
        <end position="321"/>
    </location>
</feature>
<feature type="compositionally biased region" description="Basic and acidic residues" evidence="1">
    <location>
        <begin position="1235"/>
        <end position="1244"/>
    </location>
</feature>
<feature type="region of interest" description="Disordered" evidence="1">
    <location>
        <begin position="1369"/>
        <end position="1405"/>
    </location>
</feature>
<organism evidence="2 3">
    <name type="scientific">Notothenia coriiceps</name>
    <name type="common">black rockcod</name>
    <dbReference type="NCBI Taxonomy" id="8208"/>
    <lineage>
        <taxon>Eukaryota</taxon>
        <taxon>Metazoa</taxon>
        <taxon>Chordata</taxon>
        <taxon>Craniata</taxon>
        <taxon>Vertebrata</taxon>
        <taxon>Euteleostomi</taxon>
        <taxon>Actinopterygii</taxon>
        <taxon>Neopterygii</taxon>
        <taxon>Teleostei</taxon>
        <taxon>Neoteleostei</taxon>
        <taxon>Acanthomorphata</taxon>
        <taxon>Eupercaria</taxon>
        <taxon>Perciformes</taxon>
        <taxon>Notothenioidei</taxon>
        <taxon>Nototheniidae</taxon>
        <taxon>Notothenia</taxon>
    </lineage>
</organism>
<feature type="compositionally biased region" description="Basic and acidic residues" evidence="1">
    <location>
        <begin position="32"/>
        <end position="45"/>
    </location>
</feature>
<reference evidence="3" key="1">
    <citation type="submission" date="2025-08" db="UniProtKB">
        <authorList>
            <consortium name="RefSeq"/>
        </authorList>
    </citation>
    <scope>IDENTIFICATION</scope>
    <source>
        <tissue evidence="3">Muscle</tissue>
    </source>
</reference>
<feature type="region of interest" description="Disordered" evidence="1">
    <location>
        <begin position="1525"/>
        <end position="1548"/>
    </location>
</feature>
<dbReference type="KEGG" id="ncc:104958798"/>
<dbReference type="Proteomes" id="UP000504611">
    <property type="component" value="Unplaced"/>
</dbReference>
<feature type="compositionally biased region" description="Basic and acidic residues" evidence="1">
    <location>
        <begin position="1022"/>
        <end position="1035"/>
    </location>
</feature>
<feature type="region of interest" description="Disordered" evidence="1">
    <location>
        <begin position="292"/>
        <end position="325"/>
    </location>
</feature>
<proteinExistence type="predicted"/>
<dbReference type="OrthoDB" id="20872at2759"/>
<feature type="compositionally biased region" description="Low complexity" evidence="1">
    <location>
        <begin position="1215"/>
        <end position="1224"/>
    </location>
</feature>
<gene>
    <name evidence="3" type="primary">LOC104958798</name>
</gene>
<feature type="region of interest" description="Disordered" evidence="1">
    <location>
        <begin position="725"/>
        <end position="747"/>
    </location>
</feature>
<feature type="compositionally biased region" description="Basic and acidic residues" evidence="1">
    <location>
        <begin position="1636"/>
        <end position="1660"/>
    </location>
</feature>
<dbReference type="GeneID" id="104958798"/>
<feature type="region of interest" description="Disordered" evidence="1">
    <location>
        <begin position="791"/>
        <end position="821"/>
    </location>
</feature>
<accession>A0A6I9P9P9</accession>
<name>A0A6I9P9P9_9TELE</name>
<feature type="region of interest" description="Disordered" evidence="1">
    <location>
        <begin position="1022"/>
        <end position="1053"/>
    </location>
</feature>
<keyword evidence="2" id="KW-1185">Reference proteome</keyword>
<feature type="region of interest" description="Disordered" evidence="1">
    <location>
        <begin position="1137"/>
        <end position="1260"/>
    </location>
</feature>
<feature type="compositionally biased region" description="Polar residues" evidence="1">
    <location>
        <begin position="1245"/>
        <end position="1255"/>
    </location>
</feature>